<sequence>MSFLAALEGGLVLPLVGMAFIPAAIRLHFSGRWECSPDVEAVGSRNSFSPSSQFIALAIHGMNTSAHLLQGRSYLDANELADILGLSLRTITLRAKHRPWLLPPRAVLSDRELLRWRQDVAVRWILENLTSTN</sequence>
<accession>A0A160FMC4</accession>
<organism evidence="1 2">
    <name type="scientific">Paraburkholderia phytofirmans OLGA172</name>
    <dbReference type="NCBI Taxonomy" id="1417228"/>
    <lineage>
        <taxon>Bacteria</taxon>
        <taxon>Pseudomonadati</taxon>
        <taxon>Pseudomonadota</taxon>
        <taxon>Betaproteobacteria</taxon>
        <taxon>Burkholderiales</taxon>
        <taxon>Burkholderiaceae</taxon>
        <taxon>Paraburkholderia</taxon>
    </lineage>
</organism>
<evidence type="ECO:0000313" key="1">
    <source>
        <dbReference type="EMBL" id="ANB73671.1"/>
    </source>
</evidence>
<evidence type="ECO:0000313" key="2">
    <source>
        <dbReference type="Proteomes" id="UP000076852"/>
    </source>
</evidence>
<dbReference type="KEGG" id="buz:AYM40_15880"/>
<dbReference type="EMBL" id="CP014578">
    <property type="protein sequence ID" value="ANB73671.1"/>
    <property type="molecule type" value="Genomic_DNA"/>
</dbReference>
<gene>
    <name evidence="1" type="ORF">AYM40_15880</name>
</gene>
<protein>
    <recommendedName>
        <fullName evidence="3">Helix-turn-helix domain-containing protein</fullName>
    </recommendedName>
</protein>
<keyword evidence="2" id="KW-1185">Reference proteome</keyword>
<dbReference type="AlphaFoldDB" id="A0A160FMC4"/>
<reference evidence="1 2" key="1">
    <citation type="journal article" date="2016" name="Gene">
        <title>PacBio SMRT assembly of a complex multi-replicon genome reveals chlorocatechol degradative operon in a region of genome plasticity.</title>
        <authorList>
            <person name="Ricker N."/>
            <person name="Shen S.Y."/>
            <person name="Goordial J."/>
            <person name="Jin S."/>
            <person name="Fulthorpe R.R."/>
        </authorList>
    </citation>
    <scope>NUCLEOTIDE SEQUENCE [LARGE SCALE GENOMIC DNA]</scope>
    <source>
        <strain evidence="1 2">OLGA172</strain>
    </source>
</reference>
<name>A0A160FMC4_9BURK</name>
<dbReference type="Proteomes" id="UP000076852">
    <property type="component" value="Chromosome 1"/>
</dbReference>
<evidence type="ECO:0008006" key="3">
    <source>
        <dbReference type="Google" id="ProtNLM"/>
    </source>
</evidence>
<proteinExistence type="predicted"/>